<evidence type="ECO:0000256" key="1">
    <source>
        <dbReference type="ARBA" id="ARBA00023015"/>
    </source>
</evidence>
<evidence type="ECO:0000313" key="5">
    <source>
        <dbReference type="EMBL" id="GGA48838.1"/>
    </source>
</evidence>
<dbReference type="PANTHER" id="PTHR46797:SF23">
    <property type="entry name" value="HTH-TYPE TRANSCRIPTIONAL REGULATOR SUTR"/>
    <property type="match status" value="1"/>
</dbReference>
<dbReference type="RefSeq" id="WP_127074181.1">
    <property type="nucleotide sequence ID" value="NZ_BMKB01000003.1"/>
</dbReference>
<dbReference type="PANTHER" id="PTHR46797">
    <property type="entry name" value="HTH-TYPE TRANSCRIPTIONAL REGULATOR"/>
    <property type="match status" value="1"/>
</dbReference>
<gene>
    <name evidence="5" type="ORF">GCM10011499_18340</name>
</gene>
<sequence>MEIREILAQNLRILRKAKGLSQEELAHLAGLDRTYIGALERCVYSATIDVVASIAGALSVDAHELLKSPGQPTTGVGGDK</sequence>
<dbReference type="Gene3D" id="1.10.260.40">
    <property type="entry name" value="lambda repressor-like DNA-binding domains"/>
    <property type="match status" value="1"/>
</dbReference>
<keyword evidence="1" id="KW-0805">Transcription regulation</keyword>
<dbReference type="AlphaFoldDB" id="A0A916RBA3"/>
<keyword evidence="6" id="KW-1185">Reference proteome</keyword>
<name>A0A916RBA3_9HYPH</name>
<comment type="caution">
    <text evidence="5">The sequence shown here is derived from an EMBL/GenBank/DDBJ whole genome shotgun (WGS) entry which is preliminary data.</text>
</comment>
<keyword evidence="3" id="KW-0804">Transcription</keyword>
<dbReference type="SMART" id="SM00530">
    <property type="entry name" value="HTH_XRE"/>
    <property type="match status" value="1"/>
</dbReference>
<keyword evidence="2" id="KW-0238">DNA-binding</keyword>
<dbReference type="InterPro" id="IPR050807">
    <property type="entry name" value="TransReg_Diox_bact_type"/>
</dbReference>
<dbReference type="InterPro" id="IPR001387">
    <property type="entry name" value="Cro/C1-type_HTH"/>
</dbReference>
<dbReference type="Proteomes" id="UP000596977">
    <property type="component" value="Unassembled WGS sequence"/>
</dbReference>
<reference evidence="5 6" key="1">
    <citation type="journal article" date="2014" name="Int. J. Syst. Evol. Microbiol.">
        <title>Complete genome sequence of Corynebacterium casei LMG S-19264T (=DSM 44701T), isolated from a smear-ripened cheese.</title>
        <authorList>
            <consortium name="US DOE Joint Genome Institute (JGI-PGF)"/>
            <person name="Walter F."/>
            <person name="Albersmeier A."/>
            <person name="Kalinowski J."/>
            <person name="Ruckert C."/>
        </authorList>
    </citation>
    <scope>NUCLEOTIDE SEQUENCE [LARGE SCALE GENOMIC DNA]</scope>
    <source>
        <strain evidence="5 6">CGMCC 1.15896</strain>
    </source>
</reference>
<dbReference type="CDD" id="cd00093">
    <property type="entry name" value="HTH_XRE"/>
    <property type="match status" value="1"/>
</dbReference>
<dbReference type="GO" id="GO:0003677">
    <property type="term" value="F:DNA binding"/>
    <property type="evidence" value="ECO:0007669"/>
    <property type="project" value="UniProtKB-KW"/>
</dbReference>
<dbReference type="EMBL" id="BMKB01000003">
    <property type="protein sequence ID" value="GGA48838.1"/>
    <property type="molecule type" value="Genomic_DNA"/>
</dbReference>
<dbReference type="GO" id="GO:0003700">
    <property type="term" value="F:DNA-binding transcription factor activity"/>
    <property type="evidence" value="ECO:0007669"/>
    <property type="project" value="TreeGrafter"/>
</dbReference>
<evidence type="ECO:0000313" key="6">
    <source>
        <dbReference type="Proteomes" id="UP000596977"/>
    </source>
</evidence>
<dbReference type="SUPFAM" id="SSF47413">
    <property type="entry name" value="lambda repressor-like DNA-binding domains"/>
    <property type="match status" value="1"/>
</dbReference>
<dbReference type="InterPro" id="IPR010982">
    <property type="entry name" value="Lambda_DNA-bd_dom_sf"/>
</dbReference>
<evidence type="ECO:0000256" key="3">
    <source>
        <dbReference type="ARBA" id="ARBA00023163"/>
    </source>
</evidence>
<accession>A0A916RBA3</accession>
<protein>
    <submittedName>
        <fullName evidence="5">Transcriptional regulator</fullName>
    </submittedName>
</protein>
<proteinExistence type="predicted"/>
<evidence type="ECO:0000259" key="4">
    <source>
        <dbReference type="PROSITE" id="PS50943"/>
    </source>
</evidence>
<dbReference type="PROSITE" id="PS50943">
    <property type="entry name" value="HTH_CROC1"/>
    <property type="match status" value="1"/>
</dbReference>
<organism evidence="5 6">
    <name type="scientific">Pelagibacterium lentulum</name>
    <dbReference type="NCBI Taxonomy" id="2029865"/>
    <lineage>
        <taxon>Bacteria</taxon>
        <taxon>Pseudomonadati</taxon>
        <taxon>Pseudomonadota</taxon>
        <taxon>Alphaproteobacteria</taxon>
        <taxon>Hyphomicrobiales</taxon>
        <taxon>Devosiaceae</taxon>
        <taxon>Pelagibacterium</taxon>
    </lineage>
</organism>
<dbReference type="Pfam" id="PF01381">
    <property type="entry name" value="HTH_3"/>
    <property type="match status" value="1"/>
</dbReference>
<dbReference type="GO" id="GO:0005829">
    <property type="term" value="C:cytosol"/>
    <property type="evidence" value="ECO:0007669"/>
    <property type="project" value="TreeGrafter"/>
</dbReference>
<evidence type="ECO:0000256" key="2">
    <source>
        <dbReference type="ARBA" id="ARBA00023125"/>
    </source>
</evidence>
<feature type="domain" description="HTH cro/C1-type" evidence="4">
    <location>
        <begin position="11"/>
        <end position="65"/>
    </location>
</feature>
<dbReference type="OrthoDB" id="9815697at2"/>